<protein>
    <submittedName>
        <fullName evidence="1">Uncharacterized protein</fullName>
    </submittedName>
</protein>
<organism evidence="1 2">
    <name type="scientific">Amanita muscaria (strain Koide BX008)</name>
    <dbReference type="NCBI Taxonomy" id="946122"/>
    <lineage>
        <taxon>Eukaryota</taxon>
        <taxon>Fungi</taxon>
        <taxon>Dikarya</taxon>
        <taxon>Basidiomycota</taxon>
        <taxon>Agaricomycotina</taxon>
        <taxon>Agaricomycetes</taxon>
        <taxon>Agaricomycetidae</taxon>
        <taxon>Agaricales</taxon>
        <taxon>Pluteineae</taxon>
        <taxon>Amanitaceae</taxon>
        <taxon>Amanita</taxon>
    </lineage>
</organism>
<reference evidence="1 2" key="1">
    <citation type="submission" date="2014-04" db="EMBL/GenBank/DDBJ databases">
        <title>Evolutionary Origins and Diversification of the Mycorrhizal Mutualists.</title>
        <authorList>
            <consortium name="DOE Joint Genome Institute"/>
            <consortium name="Mycorrhizal Genomics Consortium"/>
            <person name="Kohler A."/>
            <person name="Kuo A."/>
            <person name="Nagy L.G."/>
            <person name="Floudas D."/>
            <person name="Copeland A."/>
            <person name="Barry K.W."/>
            <person name="Cichocki N."/>
            <person name="Veneault-Fourrey C."/>
            <person name="LaButti K."/>
            <person name="Lindquist E.A."/>
            <person name="Lipzen A."/>
            <person name="Lundell T."/>
            <person name="Morin E."/>
            <person name="Murat C."/>
            <person name="Riley R."/>
            <person name="Ohm R."/>
            <person name="Sun H."/>
            <person name="Tunlid A."/>
            <person name="Henrissat B."/>
            <person name="Grigoriev I.V."/>
            <person name="Hibbett D.S."/>
            <person name="Martin F."/>
        </authorList>
    </citation>
    <scope>NUCLEOTIDE SEQUENCE [LARGE SCALE GENOMIC DNA]</scope>
    <source>
        <strain evidence="1 2">Koide BX008</strain>
    </source>
</reference>
<evidence type="ECO:0000313" key="2">
    <source>
        <dbReference type="Proteomes" id="UP000054549"/>
    </source>
</evidence>
<dbReference type="HOGENOM" id="CLU_2960265_0_0_1"/>
<dbReference type="InParanoid" id="A0A0C2WWQ3"/>
<dbReference type="AlphaFoldDB" id="A0A0C2WWQ3"/>
<accession>A0A0C2WWQ3</accession>
<keyword evidence="2" id="KW-1185">Reference proteome</keyword>
<gene>
    <name evidence="1" type="ORF">M378DRAFT_167242</name>
</gene>
<evidence type="ECO:0000313" key="1">
    <source>
        <dbReference type="EMBL" id="KIL61246.1"/>
    </source>
</evidence>
<dbReference type="Proteomes" id="UP000054549">
    <property type="component" value="Unassembled WGS sequence"/>
</dbReference>
<sequence length="59" mass="6911">MTVWLSITVSVGHHYSKSRNELRKPILLWTTRIRNFEACHKRSLSSLKDVTQCPVRDQS</sequence>
<proteinExistence type="predicted"/>
<dbReference type="EMBL" id="KN818287">
    <property type="protein sequence ID" value="KIL61246.1"/>
    <property type="molecule type" value="Genomic_DNA"/>
</dbReference>
<name>A0A0C2WWQ3_AMAMK</name>